<accession>A0ABX2ZXE3</accession>
<dbReference type="NCBIfam" id="TIGR02683">
    <property type="entry name" value="upstrm_HI1419"/>
    <property type="match status" value="1"/>
</dbReference>
<dbReference type="PIRSF" id="PIRSF028744">
    <property type="entry name" value="Addict_mod_HI1419"/>
    <property type="match status" value="1"/>
</dbReference>
<keyword evidence="2" id="KW-1185">Reference proteome</keyword>
<evidence type="ECO:0000313" key="2">
    <source>
        <dbReference type="Proteomes" id="UP000094329"/>
    </source>
</evidence>
<dbReference type="InterPro" id="IPR009241">
    <property type="entry name" value="HigB-like"/>
</dbReference>
<organism evidence="1 2">
    <name type="scientific">Piscirickettsia litoralis</name>
    <dbReference type="NCBI Taxonomy" id="1891921"/>
    <lineage>
        <taxon>Bacteria</taxon>
        <taxon>Pseudomonadati</taxon>
        <taxon>Pseudomonadota</taxon>
        <taxon>Gammaproteobacteria</taxon>
        <taxon>Thiotrichales</taxon>
        <taxon>Piscirickettsiaceae</taxon>
        <taxon>Piscirickettsia</taxon>
    </lineage>
</organism>
<gene>
    <name evidence="1" type="ORF">BGC07_17180</name>
</gene>
<name>A0ABX2ZXE3_9GAMM</name>
<dbReference type="Pfam" id="PF05973">
    <property type="entry name" value="Gp49"/>
    <property type="match status" value="1"/>
</dbReference>
<comment type="caution">
    <text evidence="1">The sequence shown here is derived from an EMBL/GenBank/DDBJ whole genome shotgun (WGS) entry which is preliminary data.</text>
</comment>
<dbReference type="RefSeq" id="WP_069314285.1">
    <property type="nucleotide sequence ID" value="NZ_MDTU01000004.1"/>
</dbReference>
<evidence type="ECO:0000313" key="1">
    <source>
        <dbReference type="EMBL" id="ODN41296.1"/>
    </source>
</evidence>
<dbReference type="InterPro" id="IPR014056">
    <property type="entry name" value="TypeIITA-like_toxin_pred"/>
</dbReference>
<dbReference type="PANTHER" id="PTHR41791">
    <property type="entry name" value="SSL7039 PROTEIN"/>
    <property type="match status" value="1"/>
</dbReference>
<protein>
    <submittedName>
        <fullName evidence="1">Addiction module protein</fullName>
    </submittedName>
</protein>
<dbReference type="Proteomes" id="UP000094329">
    <property type="component" value="Unassembled WGS sequence"/>
</dbReference>
<reference evidence="1 2" key="1">
    <citation type="submission" date="2016-08" db="EMBL/GenBank/DDBJ databases">
        <title>Draft genome sequence of Candidatus Piscirickettsia litoralis, from seawater.</title>
        <authorList>
            <person name="Wan X."/>
            <person name="Lee A.J."/>
            <person name="Hou S."/>
            <person name="Donachie S.P."/>
        </authorList>
    </citation>
    <scope>NUCLEOTIDE SEQUENCE [LARGE SCALE GENOMIC DNA]</scope>
    <source>
        <strain evidence="1 2">Y2</strain>
    </source>
</reference>
<proteinExistence type="predicted"/>
<dbReference type="EMBL" id="MDTU01000004">
    <property type="protein sequence ID" value="ODN41296.1"/>
    <property type="molecule type" value="Genomic_DNA"/>
</dbReference>
<sequence>MKVEVVEFLDEYGASPFEVWFNKLNAQAAAKIITAVTRMELGNFSNCKSVGAGVWENKIDFGPGYRIYYGKDGDKLVILLTGGSKKRQQKDIDQAKKYWKEYKQRKNKH</sequence>
<dbReference type="PANTHER" id="PTHR41791:SF1">
    <property type="entry name" value="SSL7039 PROTEIN"/>
    <property type="match status" value="1"/>
</dbReference>